<evidence type="ECO:0000313" key="2">
    <source>
        <dbReference type="Proteomes" id="UP000237000"/>
    </source>
</evidence>
<proteinExistence type="predicted"/>
<dbReference type="InParanoid" id="A0A2P5EA87"/>
<dbReference type="Proteomes" id="UP000237000">
    <property type="component" value="Unassembled WGS sequence"/>
</dbReference>
<evidence type="ECO:0000313" key="1">
    <source>
        <dbReference type="EMBL" id="PON82458.1"/>
    </source>
</evidence>
<dbReference type="AlphaFoldDB" id="A0A2P5EA87"/>
<gene>
    <name evidence="1" type="ORF">TorRG33x02_217030</name>
</gene>
<keyword evidence="2" id="KW-1185">Reference proteome</keyword>
<dbReference type="EMBL" id="JXTC01000194">
    <property type="protein sequence ID" value="PON82458.1"/>
    <property type="molecule type" value="Genomic_DNA"/>
</dbReference>
<organism evidence="1 2">
    <name type="scientific">Trema orientale</name>
    <name type="common">Charcoal tree</name>
    <name type="synonym">Celtis orientalis</name>
    <dbReference type="NCBI Taxonomy" id="63057"/>
    <lineage>
        <taxon>Eukaryota</taxon>
        <taxon>Viridiplantae</taxon>
        <taxon>Streptophyta</taxon>
        <taxon>Embryophyta</taxon>
        <taxon>Tracheophyta</taxon>
        <taxon>Spermatophyta</taxon>
        <taxon>Magnoliopsida</taxon>
        <taxon>eudicotyledons</taxon>
        <taxon>Gunneridae</taxon>
        <taxon>Pentapetalae</taxon>
        <taxon>rosids</taxon>
        <taxon>fabids</taxon>
        <taxon>Rosales</taxon>
        <taxon>Cannabaceae</taxon>
        <taxon>Trema</taxon>
    </lineage>
</organism>
<accession>A0A2P5EA87</accession>
<name>A0A2P5EA87_TREOI</name>
<comment type="caution">
    <text evidence="1">The sequence shown here is derived from an EMBL/GenBank/DDBJ whole genome shotgun (WGS) entry which is preliminary data.</text>
</comment>
<sequence>MISEATSSIIYKNSLVYEQLDNGEVNVFTKGV</sequence>
<protein>
    <submittedName>
        <fullName evidence="1">Uncharacterized protein</fullName>
    </submittedName>
</protein>
<reference evidence="2" key="1">
    <citation type="submission" date="2016-06" db="EMBL/GenBank/DDBJ databases">
        <title>Parallel loss of symbiosis genes in relatives of nitrogen-fixing non-legume Parasponia.</title>
        <authorList>
            <person name="Van Velzen R."/>
            <person name="Holmer R."/>
            <person name="Bu F."/>
            <person name="Rutten L."/>
            <person name="Van Zeijl A."/>
            <person name="Liu W."/>
            <person name="Santuari L."/>
            <person name="Cao Q."/>
            <person name="Sharma T."/>
            <person name="Shen D."/>
            <person name="Roswanjaya Y."/>
            <person name="Wardhani T."/>
            <person name="Kalhor M.S."/>
            <person name="Jansen J."/>
            <person name="Van den Hoogen J."/>
            <person name="Gungor B."/>
            <person name="Hartog M."/>
            <person name="Hontelez J."/>
            <person name="Verver J."/>
            <person name="Yang W.-C."/>
            <person name="Schijlen E."/>
            <person name="Repin R."/>
            <person name="Schilthuizen M."/>
            <person name="Schranz E."/>
            <person name="Heidstra R."/>
            <person name="Miyata K."/>
            <person name="Fedorova E."/>
            <person name="Kohlen W."/>
            <person name="Bisseling T."/>
            <person name="Smit S."/>
            <person name="Geurts R."/>
        </authorList>
    </citation>
    <scope>NUCLEOTIDE SEQUENCE [LARGE SCALE GENOMIC DNA]</scope>
    <source>
        <strain evidence="2">cv. RG33-2</strain>
    </source>
</reference>
<dbReference type="OrthoDB" id="10369051at2759"/>